<feature type="region of interest" description="Disordered" evidence="1">
    <location>
        <begin position="51"/>
        <end position="70"/>
    </location>
</feature>
<evidence type="ECO:0000313" key="4">
    <source>
        <dbReference type="Proteomes" id="UP000435910"/>
    </source>
</evidence>
<proteinExistence type="predicted"/>
<feature type="compositionally biased region" description="Gly residues" evidence="1">
    <location>
        <begin position="53"/>
        <end position="63"/>
    </location>
</feature>
<reference evidence="3 4" key="1">
    <citation type="submission" date="2019-06" db="EMBL/GenBank/DDBJ databases">
        <title>Genome sequence analysis of &gt;100 Bacillus licheniformis strains suggests intrinsic resistance to this species.</title>
        <authorList>
            <person name="Wels M."/>
            <person name="Siezen R.J."/>
            <person name="Johansen E."/>
            <person name="Stuer-Lauridsen B."/>
            <person name="Bjerre K."/>
            <person name="Nielsen B.K.K."/>
        </authorList>
    </citation>
    <scope>NUCLEOTIDE SEQUENCE [LARGE SCALE GENOMIC DNA]</scope>
    <source>
        <strain evidence="3 4">BAC-16736</strain>
    </source>
</reference>
<gene>
    <name evidence="3" type="ORF">CHCC16736_2790</name>
    <name evidence="2" type="ORF">I6G80_04835</name>
</gene>
<dbReference type="EMBL" id="CP065647">
    <property type="protein sequence ID" value="QPR73593.1"/>
    <property type="molecule type" value="Genomic_DNA"/>
</dbReference>
<reference evidence="2 5" key="2">
    <citation type="submission" date="2020-12" db="EMBL/GenBank/DDBJ databases">
        <title>FDA dAtabase for Regulatory Grade micrObial Sequences (FDA-ARGOS): Supporting development and validation of Infectious Disease Dx tests.</title>
        <authorList>
            <person name="Nelson B."/>
            <person name="Plummer A."/>
            <person name="Tallon L."/>
            <person name="Sadzewicz L."/>
            <person name="Zhao X."/>
            <person name="Boylan J."/>
            <person name="Ott S."/>
            <person name="Bowen H."/>
            <person name="Vavikolanu K."/>
            <person name="Mehta A."/>
            <person name="Aluvathingal J."/>
            <person name="Nadendla S."/>
            <person name="Myers T."/>
            <person name="Yan Y."/>
            <person name="Sichtig H."/>
        </authorList>
    </citation>
    <scope>NUCLEOTIDE SEQUENCE [LARGE SCALE GENOMIC DNA]</scope>
    <source>
        <strain evidence="2 5">FDAARGOS_923</strain>
    </source>
</reference>
<organism evidence="3 4">
    <name type="scientific">Bacillus licheniformis</name>
    <dbReference type="NCBI Taxonomy" id="1402"/>
    <lineage>
        <taxon>Bacteria</taxon>
        <taxon>Bacillati</taxon>
        <taxon>Bacillota</taxon>
        <taxon>Bacilli</taxon>
        <taxon>Bacillales</taxon>
        <taxon>Bacillaceae</taxon>
        <taxon>Bacillus</taxon>
    </lineage>
</organism>
<dbReference type="GeneID" id="92859352"/>
<name>A0A1Y0YLK3_BACLI</name>
<evidence type="ECO:0000256" key="1">
    <source>
        <dbReference type="SAM" id="MobiDB-lite"/>
    </source>
</evidence>
<evidence type="ECO:0000313" key="2">
    <source>
        <dbReference type="EMBL" id="QPR73593.1"/>
    </source>
</evidence>
<sequence>MKSDIEKRAECGLQNGTEAMMNRESQRLDAALYGAVLNAFGCDDRSRLMSGEAGAGGKAGGAGERLLYPK</sequence>
<evidence type="ECO:0000313" key="3">
    <source>
        <dbReference type="EMBL" id="TWL27469.1"/>
    </source>
</evidence>
<dbReference type="AlphaFoldDB" id="A0A1Y0YLK3"/>
<accession>A0A1Y0YLK3</accession>
<dbReference type="Proteomes" id="UP000595038">
    <property type="component" value="Chromosome"/>
</dbReference>
<protein>
    <submittedName>
        <fullName evidence="3">Uncharacterized protein</fullName>
    </submittedName>
</protein>
<dbReference type="RefSeq" id="WP_003186274.1">
    <property type="nucleotide sequence ID" value="NZ_BEXU01000002.1"/>
</dbReference>
<dbReference type="Proteomes" id="UP000435910">
    <property type="component" value="Unassembled WGS sequence"/>
</dbReference>
<dbReference type="EMBL" id="NILC01000023">
    <property type="protein sequence ID" value="TWL27469.1"/>
    <property type="molecule type" value="Genomic_DNA"/>
</dbReference>
<evidence type="ECO:0000313" key="5">
    <source>
        <dbReference type="Proteomes" id="UP000595038"/>
    </source>
</evidence>